<proteinExistence type="predicted"/>
<accession>J0NP14</accession>
<keyword evidence="3" id="KW-1185">Reference proteome</keyword>
<dbReference type="AlphaFoldDB" id="J0NP14"/>
<evidence type="ECO:0000256" key="1">
    <source>
        <dbReference type="SAM" id="MobiDB-lite"/>
    </source>
</evidence>
<evidence type="ECO:0000313" key="2">
    <source>
        <dbReference type="EMBL" id="EJF46517.1"/>
    </source>
</evidence>
<protein>
    <submittedName>
        <fullName evidence="2">Uncharacterized protein</fullName>
    </submittedName>
</protein>
<feature type="compositionally biased region" description="Low complexity" evidence="1">
    <location>
        <begin position="9"/>
        <end position="21"/>
    </location>
</feature>
<gene>
    <name evidence="2" type="ORF">HMPREF1318_1683</name>
</gene>
<reference evidence="2 3" key="1">
    <citation type="submission" date="2012-05" db="EMBL/GenBank/DDBJ databases">
        <authorList>
            <person name="Harkins D.M."/>
            <person name="Madupu R."/>
            <person name="Durkin A.S."/>
            <person name="Torralba M."/>
            <person name="Methe B."/>
            <person name="Sutton G.G."/>
            <person name="Nelson K.E."/>
        </authorList>
    </citation>
    <scope>NUCLEOTIDE SEQUENCE [LARGE SCALE GENOMIC DNA]</scope>
    <source>
        <strain evidence="2 3">F0489</strain>
    </source>
</reference>
<dbReference type="EMBL" id="AKFT01000058">
    <property type="protein sequence ID" value="EJF46517.1"/>
    <property type="molecule type" value="Genomic_DNA"/>
</dbReference>
<dbReference type="Proteomes" id="UP000002941">
    <property type="component" value="Unassembled WGS sequence"/>
</dbReference>
<comment type="caution">
    <text evidence="2">The sequence shown here is derived from an EMBL/GenBank/DDBJ whole genome shotgun (WGS) entry which is preliminary data.</text>
</comment>
<sequence length="56" mass="5802">MGPPQRQKTSSSSSTVTTPPTGALDPTVGRILAALFGIPDMDAVDLHSAVHARTSR</sequence>
<evidence type="ECO:0000313" key="3">
    <source>
        <dbReference type="Proteomes" id="UP000002941"/>
    </source>
</evidence>
<feature type="region of interest" description="Disordered" evidence="1">
    <location>
        <begin position="1"/>
        <end position="26"/>
    </location>
</feature>
<name>J0NP14_9ACTO</name>
<organism evidence="2 3">
    <name type="scientific">Actinomyces massiliensis F0489</name>
    <dbReference type="NCBI Taxonomy" id="1125718"/>
    <lineage>
        <taxon>Bacteria</taxon>
        <taxon>Bacillati</taxon>
        <taxon>Actinomycetota</taxon>
        <taxon>Actinomycetes</taxon>
        <taxon>Actinomycetales</taxon>
        <taxon>Actinomycetaceae</taxon>
        <taxon>Actinomyces</taxon>
    </lineage>
</organism>